<feature type="binding site" evidence="4">
    <location>
        <position position="133"/>
    </location>
    <ligand>
        <name>Zn(2+)</name>
        <dbReference type="ChEBI" id="CHEBI:29105"/>
    </ligand>
</feature>
<dbReference type="GO" id="GO:0046872">
    <property type="term" value="F:metal ion binding"/>
    <property type="evidence" value="ECO:0007669"/>
    <property type="project" value="UniProtKB-KW"/>
</dbReference>
<feature type="binding site" evidence="4">
    <location>
        <position position="157"/>
    </location>
    <ligand>
        <name>Zn(2+)</name>
        <dbReference type="ChEBI" id="CHEBI:29105"/>
    </ligand>
</feature>
<dbReference type="Pfam" id="PF02146">
    <property type="entry name" value="SIR2"/>
    <property type="match status" value="1"/>
</dbReference>
<dbReference type="CDD" id="cd01407">
    <property type="entry name" value="SIR2-fam"/>
    <property type="match status" value="1"/>
</dbReference>
<gene>
    <name evidence="6" type="ORF">EFW17_02365</name>
</gene>
<evidence type="ECO:0000313" key="7">
    <source>
        <dbReference type="Proteomes" id="UP000269198"/>
    </source>
</evidence>
<proteinExistence type="predicted"/>
<evidence type="ECO:0000256" key="4">
    <source>
        <dbReference type="PROSITE-ProRule" id="PRU00236"/>
    </source>
</evidence>
<keyword evidence="3" id="KW-0520">NAD</keyword>
<feature type="binding site" evidence="4">
    <location>
        <position position="136"/>
    </location>
    <ligand>
        <name>Zn(2+)</name>
        <dbReference type="ChEBI" id="CHEBI:29105"/>
    </ligand>
</feature>
<evidence type="ECO:0000313" key="6">
    <source>
        <dbReference type="EMBL" id="RNL86757.1"/>
    </source>
</evidence>
<evidence type="ECO:0000256" key="1">
    <source>
        <dbReference type="ARBA" id="ARBA00012928"/>
    </source>
</evidence>
<dbReference type="GO" id="GO:0017136">
    <property type="term" value="F:histone deacetylase activity, NAD-dependent"/>
    <property type="evidence" value="ECO:0007669"/>
    <property type="project" value="TreeGrafter"/>
</dbReference>
<dbReference type="AlphaFoldDB" id="A0A3N0EG62"/>
<dbReference type="Gene3D" id="3.30.1600.10">
    <property type="entry name" value="SIR2/SIRT2 'Small Domain"/>
    <property type="match status" value="1"/>
</dbReference>
<reference evidence="6 7" key="1">
    <citation type="submission" date="2018-11" db="EMBL/GenBank/DDBJ databases">
        <title>The genome draft of YIM 96095.</title>
        <authorList>
            <person name="Tang S.-K."/>
            <person name="Chunyu W.-X."/>
            <person name="Feng Y.-Z."/>
        </authorList>
    </citation>
    <scope>NUCLEOTIDE SEQUENCE [LARGE SCALE GENOMIC DNA]</scope>
    <source>
        <strain evidence="6 7">YIM 96095</strain>
    </source>
</reference>
<sequence length="261" mass="27812">MPANTSRADAAAILAGADRVTVLTGAGISTDSGIPDFRGPQGVWTTNPGAAAMFDLDTYMSDAEVRREVWRMRRAHPAWTVEPNEAHRSLTELDRAGRLRALVTQNVDGLHQAAGTCPERVIEVHGTVHWVVCMACGLRTPAQEVFPRLEEEPDPHCLECGGIQKSDTISFGQQLDPDVLDAAVEATRDCEVFLAVGTSLAVYPVAGLCDIAVDRGASLVIVNAEPTPYDDAAEVVLNEPIGRVLPALVAEVPGVRRAGEG</sequence>
<dbReference type="InterPro" id="IPR050134">
    <property type="entry name" value="NAD-dep_sirtuin_deacylases"/>
</dbReference>
<dbReference type="EC" id="2.3.1.286" evidence="1"/>
<feature type="domain" description="Deacetylase sirtuin-type" evidence="5">
    <location>
        <begin position="1"/>
        <end position="261"/>
    </location>
</feature>
<dbReference type="InterPro" id="IPR029035">
    <property type="entry name" value="DHS-like_NAD/FAD-binding_dom"/>
</dbReference>
<dbReference type="OrthoDB" id="9800582at2"/>
<accession>A0A3N0EG62</accession>
<dbReference type="PANTHER" id="PTHR11085">
    <property type="entry name" value="NAD-DEPENDENT PROTEIN DEACYLASE SIRTUIN-5, MITOCHONDRIAL-RELATED"/>
    <property type="match status" value="1"/>
</dbReference>
<keyword evidence="4" id="KW-0479">Metal-binding</keyword>
<dbReference type="PROSITE" id="PS50305">
    <property type="entry name" value="SIRTUIN"/>
    <property type="match status" value="1"/>
</dbReference>
<comment type="caution">
    <text evidence="6">The sequence shown here is derived from an EMBL/GenBank/DDBJ whole genome shotgun (WGS) entry which is preliminary data.</text>
</comment>
<dbReference type="InterPro" id="IPR026591">
    <property type="entry name" value="Sirtuin_cat_small_dom_sf"/>
</dbReference>
<evidence type="ECO:0000256" key="2">
    <source>
        <dbReference type="ARBA" id="ARBA00022679"/>
    </source>
</evidence>
<keyword evidence="2" id="KW-0808">Transferase</keyword>
<dbReference type="PANTHER" id="PTHR11085:SF4">
    <property type="entry name" value="NAD-DEPENDENT PROTEIN DEACYLASE"/>
    <property type="match status" value="1"/>
</dbReference>
<evidence type="ECO:0000259" key="5">
    <source>
        <dbReference type="PROSITE" id="PS50305"/>
    </source>
</evidence>
<dbReference type="Gene3D" id="3.40.50.1220">
    <property type="entry name" value="TPP-binding domain"/>
    <property type="match status" value="1"/>
</dbReference>
<keyword evidence="7" id="KW-1185">Reference proteome</keyword>
<name>A0A3N0EG62_9ACTN</name>
<dbReference type="EMBL" id="RJMB01000002">
    <property type="protein sequence ID" value="RNL86757.1"/>
    <property type="molecule type" value="Genomic_DNA"/>
</dbReference>
<keyword evidence="4" id="KW-0862">Zinc</keyword>
<feature type="binding site" evidence="4">
    <location>
        <position position="160"/>
    </location>
    <ligand>
        <name>Zn(2+)</name>
        <dbReference type="ChEBI" id="CHEBI:29105"/>
    </ligand>
</feature>
<dbReference type="GO" id="GO:0070403">
    <property type="term" value="F:NAD+ binding"/>
    <property type="evidence" value="ECO:0007669"/>
    <property type="project" value="InterPro"/>
</dbReference>
<organism evidence="6 7">
    <name type="scientific">Halostreptopolyspora alba</name>
    <dbReference type="NCBI Taxonomy" id="2487137"/>
    <lineage>
        <taxon>Bacteria</taxon>
        <taxon>Bacillati</taxon>
        <taxon>Actinomycetota</taxon>
        <taxon>Actinomycetes</taxon>
        <taxon>Streptosporangiales</taxon>
        <taxon>Nocardiopsidaceae</taxon>
        <taxon>Halostreptopolyspora</taxon>
    </lineage>
</organism>
<dbReference type="SUPFAM" id="SSF52467">
    <property type="entry name" value="DHS-like NAD/FAD-binding domain"/>
    <property type="match status" value="1"/>
</dbReference>
<dbReference type="Proteomes" id="UP000269198">
    <property type="component" value="Unassembled WGS sequence"/>
</dbReference>
<dbReference type="RefSeq" id="WP_123199586.1">
    <property type="nucleotide sequence ID" value="NZ_RJMB01000002.1"/>
</dbReference>
<feature type="active site" description="Proton acceptor" evidence="4">
    <location>
        <position position="125"/>
    </location>
</feature>
<dbReference type="InterPro" id="IPR026590">
    <property type="entry name" value="Ssirtuin_cat_dom"/>
</dbReference>
<evidence type="ECO:0000256" key="3">
    <source>
        <dbReference type="ARBA" id="ARBA00023027"/>
    </source>
</evidence>
<protein>
    <recommendedName>
        <fullName evidence="1">protein acetyllysine N-acetyltransferase</fullName>
        <ecNumber evidence="1">2.3.1.286</ecNumber>
    </recommendedName>
</protein>
<dbReference type="InterPro" id="IPR003000">
    <property type="entry name" value="Sirtuin"/>
</dbReference>